<evidence type="ECO:0000313" key="6">
    <source>
        <dbReference type="EMBL" id="KVW96760.1"/>
    </source>
</evidence>
<dbReference type="OrthoDB" id="9770519at2"/>
<feature type="region of interest" description="Disordered" evidence="4">
    <location>
        <begin position="197"/>
        <end position="220"/>
    </location>
</feature>
<dbReference type="InterPro" id="IPR050411">
    <property type="entry name" value="AlphaKG_dependent_hydroxylases"/>
</dbReference>
<evidence type="ECO:0000256" key="3">
    <source>
        <dbReference type="ARBA" id="ARBA00023194"/>
    </source>
</evidence>
<organism evidence="6 7">
    <name type="scientific">Thiobacillus denitrificans</name>
    <dbReference type="NCBI Taxonomy" id="36861"/>
    <lineage>
        <taxon>Bacteria</taxon>
        <taxon>Pseudomonadati</taxon>
        <taxon>Pseudomonadota</taxon>
        <taxon>Betaproteobacteria</taxon>
        <taxon>Nitrosomonadales</taxon>
        <taxon>Thiobacillaceae</taxon>
        <taxon>Thiobacillus</taxon>
    </lineage>
</organism>
<feature type="domain" description="TauD/TfdA-like" evidence="5">
    <location>
        <begin position="108"/>
        <end position="303"/>
    </location>
</feature>
<dbReference type="Proteomes" id="UP000064243">
    <property type="component" value="Unassembled WGS sequence"/>
</dbReference>
<dbReference type="PANTHER" id="PTHR10696:SF56">
    <property type="entry name" value="TAUD_TFDA-LIKE DOMAIN-CONTAINING PROTEIN"/>
    <property type="match status" value="1"/>
</dbReference>
<name>A0A106BQF0_THIDE</name>
<dbReference type="GO" id="GO:0016706">
    <property type="term" value="F:2-oxoglutarate-dependent dioxygenase activity"/>
    <property type="evidence" value="ECO:0007669"/>
    <property type="project" value="UniProtKB-ARBA"/>
</dbReference>
<dbReference type="SUPFAM" id="SSF51197">
    <property type="entry name" value="Clavaminate synthase-like"/>
    <property type="match status" value="1"/>
</dbReference>
<comment type="cofactor">
    <cofactor evidence="1">
        <name>Fe(2+)</name>
        <dbReference type="ChEBI" id="CHEBI:29033"/>
    </cofactor>
</comment>
<keyword evidence="2" id="KW-0560">Oxidoreductase</keyword>
<evidence type="ECO:0000313" key="7">
    <source>
        <dbReference type="Proteomes" id="UP000064243"/>
    </source>
</evidence>
<dbReference type="InterPro" id="IPR042098">
    <property type="entry name" value="TauD-like_sf"/>
</dbReference>
<dbReference type="PANTHER" id="PTHR10696">
    <property type="entry name" value="GAMMA-BUTYROBETAINE HYDROXYLASE-RELATED"/>
    <property type="match status" value="1"/>
</dbReference>
<evidence type="ECO:0000259" key="5">
    <source>
        <dbReference type="Pfam" id="PF02668"/>
    </source>
</evidence>
<dbReference type="RefSeq" id="WP_059754118.1">
    <property type="nucleotide sequence ID" value="NZ_LDUG01000019.1"/>
</dbReference>
<accession>A0A106BQF0</accession>
<comment type="caution">
    <text evidence="6">The sequence shown here is derived from an EMBL/GenBank/DDBJ whole genome shotgun (WGS) entry which is preliminary data.</text>
</comment>
<keyword evidence="3" id="KW-0045">Antibiotic biosynthesis</keyword>
<evidence type="ECO:0000256" key="1">
    <source>
        <dbReference type="ARBA" id="ARBA00001954"/>
    </source>
</evidence>
<proteinExistence type="predicted"/>
<keyword evidence="7" id="KW-1185">Reference proteome</keyword>
<dbReference type="Pfam" id="PF02668">
    <property type="entry name" value="TauD"/>
    <property type="match status" value="1"/>
</dbReference>
<dbReference type="STRING" id="1123392.GCA_000376425_02122"/>
<dbReference type="Gene3D" id="3.60.130.10">
    <property type="entry name" value="Clavaminate synthase-like"/>
    <property type="match status" value="1"/>
</dbReference>
<gene>
    <name evidence="6" type="ORF">ABW22_07395</name>
</gene>
<sequence>MANSPFDLANETGYHAWRDARLAAYPRSVDELIVPLADPRHLTPAEIDALEARCMRANMAIYSAPHLPAADKSLPHQLACQLGLVHLEGNYLADEDGLSSITPAGDEDSARGDFIPYTHKPINWHTDGYYNALDRSILGMTLHCAQDAESGGENTLLDHEIAYIQLRDANPDYVAALMQPDAMTIPARMDEVSLSPTLSRGERGQTLSPNQSIARPEQSGPVFAVDPEQGFLTMRYTARTRSIVWKDDAVTRAAVKTLADILAGSEYILTARLRPGMGLVCNNVLHTRSAFSDSPEHRRLLYRGRYYDRLNFTARAA</sequence>
<reference evidence="6 7" key="1">
    <citation type="journal article" date="2015" name="Appl. Environ. Microbiol.">
        <title>Aerobic and Anaerobic Thiosulfate Oxidation by a Cold-Adapted, Subglacial Chemoautotroph.</title>
        <authorList>
            <person name="Harrold Z.R."/>
            <person name="Skidmore M.L."/>
            <person name="Hamilton T.L."/>
            <person name="Desch L."/>
            <person name="Amada K."/>
            <person name="van Gelder W."/>
            <person name="Glover K."/>
            <person name="Roden E.E."/>
            <person name="Boyd E.S."/>
        </authorList>
    </citation>
    <scope>NUCLEOTIDE SEQUENCE [LARGE SCALE GENOMIC DNA]</scope>
    <source>
        <strain evidence="6 7">RG</strain>
    </source>
</reference>
<evidence type="ECO:0000256" key="2">
    <source>
        <dbReference type="ARBA" id="ARBA00023002"/>
    </source>
</evidence>
<dbReference type="AlphaFoldDB" id="A0A106BQF0"/>
<dbReference type="InterPro" id="IPR003819">
    <property type="entry name" value="TauD/TfdA-like"/>
</dbReference>
<protein>
    <submittedName>
        <fullName evidence="6">Taurine catabolism dioxygenase TauD</fullName>
    </submittedName>
</protein>
<evidence type="ECO:0000256" key="4">
    <source>
        <dbReference type="SAM" id="MobiDB-lite"/>
    </source>
</evidence>
<dbReference type="EMBL" id="LDUG01000019">
    <property type="protein sequence ID" value="KVW96760.1"/>
    <property type="molecule type" value="Genomic_DNA"/>
</dbReference>
<keyword evidence="6" id="KW-0223">Dioxygenase</keyword>
<dbReference type="PATRIC" id="fig|36861.3.peg.956"/>
<dbReference type="GO" id="GO:0017000">
    <property type="term" value="P:antibiotic biosynthetic process"/>
    <property type="evidence" value="ECO:0007669"/>
    <property type="project" value="UniProtKB-KW"/>
</dbReference>